<comment type="caution">
    <text evidence="2">The sequence shown here is derived from an EMBL/GenBank/DDBJ whole genome shotgun (WGS) entry which is preliminary data.</text>
</comment>
<evidence type="ECO:0000256" key="1">
    <source>
        <dbReference type="SAM" id="Phobius"/>
    </source>
</evidence>
<dbReference type="Proteomes" id="UP001596990">
    <property type="component" value="Unassembled WGS sequence"/>
</dbReference>
<keyword evidence="1" id="KW-0812">Transmembrane</keyword>
<dbReference type="RefSeq" id="WP_386057245.1">
    <property type="nucleotide sequence ID" value="NZ_JBHTKL010000001.1"/>
</dbReference>
<proteinExistence type="predicted"/>
<gene>
    <name evidence="2" type="ORF">ACFQ2J_05290</name>
</gene>
<keyword evidence="3" id="KW-1185">Reference proteome</keyword>
<keyword evidence="1" id="KW-0472">Membrane</keyword>
<evidence type="ECO:0000313" key="3">
    <source>
        <dbReference type="Proteomes" id="UP001596990"/>
    </source>
</evidence>
<accession>A0ABW3KZR6</accession>
<sequence>MLTFIQDIIGEKKYLVLMMSIVGIPAVLGTRMSFFSCDFNKVIRT</sequence>
<reference evidence="3" key="1">
    <citation type="journal article" date="2019" name="Int. J. Syst. Evol. Microbiol.">
        <title>The Global Catalogue of Microorganisms (GCM) 10K type strain sequencing project: providing services to taxonomists for standard genome sequencing and annotation.</title>
        <authorList>
            <consortium name="The Broad Institute Genomics Platform"/>
            <consortium name="The Broad Institute Genome Sequencing Center for Infectious Disease"/>
            <person name="Wu L."/>
            <person name="Ma J."/>
        </authorList>
    </citation>
    <scope>NUCLEOTIDE SEQUENCE [LARGE SCALE GENOMIC DNA]</scope>
    <source>
        <strain evidence="3">CCUG 56607</strain>
    </source>
</reference>
<feature type="transmembrane region" description="Helical" evidence="1">
    <location>
        <begin position="14"/>
        <end position="34"/>
    </location>
</feature>
<keyword evidence="1" id="KW-1133">Transmembrane helix</keyword>
<dbReference type="EMBL" id="JBHTKL010000001">
    <property type="protein sequence ID" value="MFD1018612.1"/>
    <property type="molecule type" value="Genomic_DNA"/>
</dbReference>
<evidence type="ECO:0000313" key="2">
    <source>
        <dbReference type="EMBL" id="MFD1018612.1"/>
    </source>
</evidence>
<protein>
    <submittedName>
        <fullName evidence="2">Uncharacterized protein</fullName>
    </submittedName>
</protein>
<organism evidence="2 3">
    <name type="scientific">Thalassobacillus hwangdonensis</name>
    <dbReference type="NCBI Taxonomy" id="546108"/>
    <lineage>
        <taxon>Bacteria</taxon>
        <taxon>Bacillati</taxon>
        <taxon>Bacillota</taxon>
        <taxon>Bacilli</taxon>
        <taxon>Bacillales</taxon>
        <taxon>Bacillaceae</taxon>
        <taxon>Thalassobacillus</taxon>
    </lineage>
</organism>
<name>A0ABW3KZR6_9BACI</name>